<comment type="function">
    <text evidence="7">Regulates arginine biosynthesis genes.</text>
</comment>
<dbReference type="UniPathway" id="UPA00068"/>
<dbReference type="PANTHER" id="PTHR34471">
    <property type="entry name" value="ARGININE REPRESSOR"/>
    <property type="match status" value="1"/>
</dbReference>
<evidence type="ECO:0000313" key="9">
    <source>
        <dbReference type="Proteomes" id="UP000323274"/>
    </source>
</evidence>
<comment type="similarity">
    <text evidence="2 7">Belongs to the ArgR family.</text>
</comment>
<dbReference type="Proteomes" id="UP000323274">
    <property type="component" value="Unassembled WGS sequence"/>
</dbReference>
<dbReference type="GO" id="GO:1900079">
    <property type="term" value="P:regulation of arginine biosynthetic process"/>
    <property type="evidence" value="ECO:0007669"/>
    <property type="project" value="UniProtKB-UniRule"/>
</dbReference>
<keyword evidence="3 7" id="KW-0963">Cytoplasm</keyword>
<dbReference type="InterPro" id="IPR020900">
    <property type="entry name" value="Arg_repress_DNA-bd"/>
</dbReference>
<keyword evidence="4 7" id="KW-0805">Transcription regulation</keyword>
<dbReference type="SUPFAM" id="SSF55252">
    <property type="entry name" value="C-terminal domain of arginine repressor"/>
    <property type="match status" value="1"/>
</dbReference>
<dbReference type="AlphaFoldDB" id="A0A5A5TX33"/>
<dbReference type="InterPro" id="IPR036390">
    <property type="entry name" value="WH_DNA-bd_sf"/>
</dbReference>
<dbReference type="InterPro" id="IPR036251">
    <property type="entry name" value="Arg_repress_C_sf"/>
</dbReference>
<dbReference type="Gene3D" id="3.30.1360.40">
    <property type="match status" value="1"/>
</dbReference>
<proteinExistence type="inferred from homology"/>
<evidence type="ECO:0000256" key="3">
    <source>
        <dbReference type="ARBA" id="ARBA00022490"/>
    </source>
</evidence>
<dbReference type="GeneID" id="61102001"/>
<dbReference type="Pfam" id="PF01316">
    <property type="entry name" value="Arg_repressor"/>
    <property type="match status" value="1"/>
</dbReference>
<dbReference type="SUPFAM" id="SSF46785">
    <property type="entry name" value="Winged helix' DNA-binding domain"/>
    <property type="match status" value="1"/>
</dbReference>
<name>A0A5A5TX33_LEUCI</name>
<sequence length="156" mass="17115">MISKQQRQALILDIIQKQSITSQEALLTELQRHHVMTTQTTVSRDIRALGIVRIKDVNGELRYQQLQDQTTIPDLAVTASAVDEAIKEYAVFIQQVQFMTIIKTTDSTGNALAGVIDDADLPEVIATLAGFDTIYVTTPDDKSAAALTARWSALIG</sequence>
<evidence type="ECO:0000256" key="2">
    <source>
        <dbReference type="ARBA" id="ARBA00008316"/>
    </source>
</evidence>
<keyword evidence="6 7" id="KW-0804">Transcription</keyword>
<dbReference type="GO" id="GO:0003677">
    <property type="term" value="F:DNA binding"/>
    <property type="evidence" value="ECO:0007669"/>
    <property type="project" value="UniProtKB-KW"/>
</dbReference>
<evidence type="ECO:0000256" key="7">
    <source>
        <dbReference type="HAMAP-Rule" id="MF_00173"/>
    </source>
</evidence>
<dbReference type="InterPro" id="IPR036388">
    <property type="entry name" value="WH-like_DNA-bd_sf"/>
</dbReference>
<comment type="subcellular location">
    <subcellularLocation>
        <location evidence="1 7">Cytoplasm</location>
    </subcellularLocation>
</comment>
<dbReference type="Pfam" id="PF02863">
    <property type="entry name" value="Arg_repressor_C"/>
    <property type="match status" value="1"/>
</dbReference>
<protein>
    <recommendedName>
        <fullName evidence="7">Arginine repressor</fullName>
    </recommendedName>
</protein>
<dbReference type="PANTHER" id="PTHR34471:SF1">
    <property type="entry name" value="ARGININE REPRESSOR"/>
    <property type="match status" value="1"/>
</dbReference>
<dbReference type="GO" id="GO:0006526">
    <property type="term" value="P:L-arginine biosynthetic process"/>
    <property type="evidence" value="ECO:0007669"/>
    <property type="project" value="UniProtKB-UniPathway"/>
</dbReference>
<keyword evidence="5 7" id="KW-0238">DNA-binding</keyword>
<dbReference type="GO" id="GO:0034618">
    <property type="term" value="F:arginine binding"/>
    <property type="evidence" value="ECO:0007669"/>
    <property type="project" value="InterPro"/>
</dbReference>
<dbReference type="EMBL" id="BJJW01000002">
    <property type="protein sequence ID" value="GDZ83001.1"/>
    <property type="molecule type" value="Genomic_DNA"/>
</dbReference>
<dbReference type="GO" id="GO:0051259">
    <property type="term" value="P:protein complex oligomerization"/>
    <property type="evidence" value="ECO:0007669"/>
    <property type="project" value="InterPro"/>
</dbReference>
<keyword evidence="7" id="KW-0028">Amino-acid biosynthesis</keyword>
<comment type="pathway">
    <text evidence="7">Amino-acid biosynthesis; L-arginine biosynthesis [regulation].</text>
</comment>
<evidence type="ECO:0000256" key="6">
    <source>
        <dbReference type="ARBA" id="ARBA00023163"/>
    </source>
</evidence>
<dbReference type="HAMAP" id="MF_00173">
    <property type="entry name" value="Arg_repressor"/>
    <property type="match status" value="1"/>
</dbReference>
<comment type="caution">
    <text evidence="8">The sequence shown here is derived from an EMBL/GenBank/DDBJ whole genome shotgun (WGS) entry which is preliminary data.</text>
</comment>
<dbReference type="GO" id="GO:0003700">
    <property type="term" value="F:DNA-binding transcription factor activity"/>
    <property type="evidence" value="ECO:0007669"/>
    <property type="project" value="UniProtKB-UniRule"/>
</dbReference>
<evidence type="ECO:0000256" key="5">
    <source>
        <dbReference type="ARBA" id="ARBA00023125"/>
    </source>
</evidence>
<gene>
    <name evidence="7 8" type="primary">argR</name>
    <name evidence="8" type="ORF">LCIT_02430</name>
</gene>
<keyword evidence="7" id="KW-0055">Arginine biosynthesis</keyword>
<dbReference type="OMA" id="ECTQATI"/>
<accession>A0A5A5TX33</accession>
<dbReference type="InterPro" id="IPR020899">
    <property type="entry name" value="Arg_repress_C"/>
</dbReference>
<evidence type="ECO:0000256" key="4">
    <source>
        <dbReference type="ARBA" id="ARBA00023015"/>
    </source>
</evidence>
<keyword evidence="7" id="KW-0678">Repressor</keyword>
<dbReference type="Gene3D" id="1.10.10.10">
    <property type="entry name" value="Winged helix-like DNA-binding domain superfamily/Winged helix DNA-binding domain"/>
    <property type="match status" value="1"/>
</dbReference>
<dbReference type="GO" id="GO:0005737">
    <property type="term" value="C:cytoplasm"/>
    <property type="evidence" value="ECO:0007669"/>
    <property type="project" value="UniProtKB-SubCell"/>
</dbReference>
<dbReference type="RefSeq" id="WP_004900749.1">
    <property type="nucleotide sequence ID" value="NZ_BJJW01000002.1"/>
</dbReference>
<dbReference type="InterPro" id="IPR001669">
    <property type="entry name" value="Arg_repress"/>
</dbReference>
<evidence type="ECO:0000313" key="8">
    <source>
        <dbReference type="EMBL" id="GDZ83001.1"/>
    </source>
</evidence>
<reference evidence="8 9" key="1">
    <citation type="submission" date="2019-04" db="EMBL/GenBank/DDBJ databases">
        <title>A pseudo-fructophilic Leuconostoc citreum strain F192-5 isolated from peel of satsuma mandarin: the first report for isolation and characterization of strain-dependent fructophilic-like characteristics.</title>
        <authorList>
            <person name="Maeno S."/>
            <person name="Tanizawa Y."/>
            <person name="Kajikawa A."/>
            <person name="Kanesaki Y."/>
            <person name="Kubota E."/>
            <person name="Arita M."/>
            <person name="Leon D."/>
            <person name="Endo A."/>
        </authorList>
    </citation>
    <scope>NUCLEOTIDE SEQUENCE [LARGE SCALE GENOMIC DNA]</scope>
    <source>
        <strain evidence="8 9">F192-5</strain>
    </source>
</reference>
<evidence type="ECO:0000256" key="1">
    <source>
        <dbReference type="ARBA" id="ARBA00004496"/>
    </source>
</evidence>
<organism evidence="8 9">
    <name type="scientific">Leuconostoc citreum</name>
    <dbReference type="NCBI Taxonomy" id="33964"/>
    <lineage>
        <taxon>Bacteria</taxon>
        <taxon>Bacillati</taxon>
        <taxon>Bacillota</taxon>
        <taxon>Bacilli</taxon>
        <taxon>Lactobacillales</taxon>
        <taxon>Lactobacillaceae</taxon>
        <taxon>Leuconostoc</taxon>
    </lineage>
</organism>